<dbReference type="InterPro" id="IPR001787">
    <property type="entry name" value="Ribosomal_bL21"/>
</dbReference>
<dbReference type="GO" id="GO:1990904">
    <property type="term" value="C:ribonucleoprotein complex"/>
    <property type="evidence" value="ECO:0007669"/>
    <property type="project" value="UniProtKB-KW"/>
</dbReference>
<dbReference type="GO" id="GO:0019843">
    <property type="term" value="F:rRNA binding"/>
    <property type="evidence" value="ECO:0007669"/>
    <property type="project" value="UniProtKB-UniRule"/>
</dbReference>
<comment type="function">
    <text evidence="4 5">This protein binds to 23S rRNA in the presence of protein L20.</text>
</comment>
<organism evidence="6 7">
    <name type="scientific">Candidatus Gottesmanbacteria bacterium RBG_13_45_10</name>
    <dbReference type="NCBI Taxonomy" id="1798370"/>
    <lineage>
        <taxon>Bacteria</taxon>
        <taxon>Candidatus Gottesmaniibacteriota</taxon>
    </lineage>
</organism>
<comment type="subunit">
    <text evidence="4">Part of the 50S ribosomal subunit. Contacts protein L20.</text>
</comment>
<evidence type="ECO:0000256" key="3">
    <source>
        <dbReference type="ARBA" id="ARBA00023274"/>
    </source>
</evidence>
<dbReference type="HAMAP" id="MF_01363">
    <property type="entry name" value="Ribosomal_bL21"/>
    <property type="match status" value="1"/>
</dbReference>
<comment type="similarity">
    <text evidence="1 4 5">Belongs to the bacterial ribosomal protein bL21 family.</text>
</comment>
<gene>
    <name evidence="4" type="primary">rplU</name>
    <name evidence="6" type="ORF">A2Z00_01760</name>
</gene>
<dbReference type="EMBL" id="MFIZ01000037">
    <property type="protein sequence ID" value="OGG11085.1"/>
    <property type="molecule type" value="Genomic_DNA"/>
</dbReference>
<dbReference type="GO" id="GO:0003735">
    <property type="term" value="F:structural constituent of ribosome"/>
    <property type="evidence" value="ECO:0007669"/>
    <property type="project" value="InterPro"/>
</dbReference>
<dbReference type="GO" id="GO:0005840">
    <property type="term" value="C:ribosome"/>
    <property type="evidence" value="ECO:0007669"/>
    <property type="project" value="UniProtKB-KW"/>
</dbReference>
<reference evidence="6 7" key="1">
    <citation type="journal article" date="2016" name="Nat. Commun.">
        <title>Thousands of microbial genomes shed light on interconnected biogeochemical processes in an aquifer system.</title>
        <authorList>
            <person name="Anantharaman K."/>
            <person name="Brown C.T."/>
            <person name="Hug L.A."/>
            <person name="Sharon I."/>
            <person name="Castelle C.J."/>
            <person name="Probst A.J."/>
            <person name="Thomas B.C."/>
            <person name="Singh A."/>
            <person name="Wilkins M.J."/>
            <person name="Karaoz U."/>
            <person name="Brodie E.L."/>
            <person name="Williams K.H."/>
            <person name="Hubbard S.S."/>
            <person name="Banfield J.F."/>
        </authorList>
    </citation>
    <scope>NUCLEOTIDE SEQUENCE [LARGE SCALE GENOMIC DNA]</scope>
</reference>
<evidence type="ECO:0000313" key="7">
    <source>
        <dbReference type="Proteomes" id="UP000177268"/>
    </source>
</evidence>
<dbReference type="NCBIfam" id="TIGR00061">
    <property type="entry name" value="L21"/>
    <property type="match status" value="1"/>
</dbReference>
<proteinExistence type="inferred from homology"/>
<dbReference type="GO" id="GO:0005737">
    <property type="term" value="C:cytoplasm"/>
    <property type="evidence" value="ECO:0007669"/>
    <property type="project" value="UniProtKB-ARBA"/>
</dbReference>
<dbReference type="SUPFAM" id="SSF141091">
    <property type="entry name" value="L21p-like"/>
    <property type="match status" value="1"/>
</dbReference>
<dbReference type="InterPro" id="IPR028909">
    <property type="entry name" value="bL21-like"/>
</dbReference>
<evidence type="ECO:0000256" key="1">
    <source>
        <dbReference type="ARBA" id="ARBA00008563"/>
    </source>
</evidence>
<comment type="caution">
    <text evidence="6">The sequence shown here is derived from an EMBL/GenBank/DDBJ whole genome shotgun (WGS) entry which is preliminary data.</text>
</comment>
<dbReference type="PANTHER" id="PTHR21349:SF0">
    <property type="entry name" value="LARGE RIBOSOMAL SUBUNIT PROTEIN BL21M"/>
    <property type="match status" value="1"/>
</dbReference>
<evidence type="ECO:0000256" key="5">
    <source>
        <dbReference type="RuleBase" id="RU000562"/>
    </source>
</evidence>
<dbReference type="Pfam" id="PF00829">
    <property type="entry name" value="Ribosomal_L21p"/>
    <property type="match status" value="1"/>
</dbReference>
<evidence type="ECO:0000256" key="2">
    <source>
        <dbReference type="ARBA" id="ARBA00022980"/>
    </source>
</evidence>
<keyword evidence="4 5" id="KW-0699">rRNA-binding</keyword>
<evidence type="ECO:0000313" key="6">
    <source>
        <dbReference type="EMBL" id="OGG11085.1"/>
    </source>
</evidence>
<accession>A0A1F5ZFG8</accession>
<dbReference type="STRING" id="1798370.A2Z00_01760"/>
<dbReference type="Proteomes" id="UP000177268">
    <property type="component" value="Unassembled WGS sequence"/>
</dbReference>
<dbReference type="GO" id="GO:0006412">
    <property type="term" value="P:translation"/>
    <property type="evidence" value="ECO:0007669"/>
    <property type="project" value="UniProtKB-UniRule"/>
</dbReference>
<dbReference type="AlphaFoldDB" id="A0A1F5ZFG8"/>
<name>A0A1F5ZFG8_9BACT</name>
<evidence type="ECO:0000256" key="4">
    <source>
        <dbReference type="HAMAP-Rule" id="MF_01363"/>
    </source>
</evidence>
<keyword evidence="4 5" id="KW-0694">RNA-binding</keyword>
<dbReference type="PANTHER" id="PTHR21349">
    <property type="entry name" value="50S RIBOSOMAL PROTEIN L21"/>
    <property type="match status" value="1"/>
</dbReference>
<sequence length="102" mass="11200">MFAVVLVGGKQYTVSVGDTVVVEQIPGKVGETVTLSNVLLTNDKGVTKVGTPHVPKAKVTAKIVLQQKGEKIDVRRFKSKVRYRRKRGFRPLQTKLEIVAIG</sequence>
<protein>
    <recommendedName>
        <fullName evidence="4">Large ribosomal subunit protein bL21</fullName>
    </recommendedName>
</protein>
<keyword evidence="3 4" id="KW-0687">Ribonucleoprotein</keyword>
<keyword evidence="2 4" id="KW-0689">Ribosomal protein</keyword>
<dbReference type="InterPro" id="IPR036164">
    <property type="entry name" value="bL21-like_sf"/>
</dbReference>